<dbReference type="EMBL" id="CAMKVN010008702">
    <property type="protein sequence ID" value="CAI2192776.1"/>
    <property type="molecule type" value="Genomic_DNA"/>
</dbReference>
<dbReference type="Proteomes" id="UP001153678">
    <property type="component" value="Unassembled WGS sequence"/>
</dbReference>
<name>A0A9W4T4Z7_9GLOM</name>
<dbReference type="OrthoDB" id="346907at2759"/>
<gene>
    <name evidence="1" type="ORF">FWILDA_LOCUS15746</name>
</gene>
<comment type="caution">
    <text evidence="1">The sequence shown here is derived from an EMBL/GenBank/DDBJ whole genome shotgun (WGS) entry which is preliminary data.</text>
</comment>
<protein>
    <submittedName>
        <fullName evidence="1">19524_t:CDS:1</fullName>
    </submittedName>
</protein>
<keyword evidence="2" id="KW-1185">Reference proteome</keyword>
<reference evidence="1" key="1">
    <citation type="submission" date="2022-08" db="EMBL/GenBank/DDBJ databases">
        <authorList>
            <person name="Kallberg Y."/>
            <person name="Tangrot J."/>
            <person name="Rosling A."/>
        </authorList>
    </citation>
    <scope>NUCLEOTIDE SEQUENCE</scope>
    <source>
        <strain evidence="1">Wild A</strain>
    </source>
</reference>
<organism evidence="1 2">
    <name type="scientific">Funneliformis geosporum</name>
    <dbReference type="NCBI Taxonomy" id="1117311"/>
    <lineage>
        <taxon>Eukaryota</taxon>
        <taxon>Fungi</taxon>
        <taxon>Fungi incertae sedis</taxon>
        <taxon>Mucoromycota</taxon>
        <taxon>Glomeromycotina</taxon>
        <taxon>Glomeromycetes</taxon>
        <taxon>Glomerales</taxon>
        <taxon>Glomeraceae</taxon>
        <taxon>Funneliformis</taxon>
    </lineage>
</organism>
<evidence type="ECO:0000313" key="1">
    <source>
        <dbReference type="EMBL" id="CAI2192776.1"/>
    </source>
</evidence>
<dbReference type="AlphaFoldDB" id="A0A9W4T4Z7"/>
<feature type="non-terminal residue" evidence="1">
    <location>
        <position position="105"/>
    </location>
</feature>
<evidence type="ECO:0000313" key="2">
    <source>
        <dbReference type="Proteomes" id="UP001153678"/>
    </source>
</evidence>
<accession>A0A9W4T4Z7</accession>
<proteinExistence type="predicted"/>
<sequence>MARGSDLYATEVSCGNVPYNNLRIIIDRTTPSTFKWESQLKFATEIARALFWELTSCSSSFNVENTFNCDFIRSLIFESIREAPIRNTNDERPDIYQVISELSSI</sequence>